<evidence type="ECO:0000256" key="1">
    <source>
        <dbReference type="ARBA" id="ARBA00006153"/>
    </source>
</evidence>
<dbReference type="Pfam" id="PF01546">
    <property type="entry name" value="Peptidase_M20"/>
    <property type="match status" value="1"/>
</dbReference>
<feature type="domain" description="Peptidase M20 dimerisation" evidence="3">
    <location>
        <begin position="42"/>
        <end position="138"/>
    </location>
</feature>
<dbReference type="InterPro" id="IPR002933">
    <property type="entry name" value="Peptidase_M20"/>
</dbReference>
<comment type="caution">
    <text evidence="4">The sequence shown here is derived from an EMBL/GenBank/DDBJ whole genome shotgun (WGS) entry which is preliminary data.</text>
</comment>
<dbReference type="Pfam" id="PF07687">
    <property type="entry name" value="M20_dimer"/>
    <property type="match status" value="1"/>
</dbReference>
<evidence type="ECO:0000256" key="2">
    <source>
        <dbReference type="ARBA" id="ARBA00022801"/>
    </source>
</evidence>
<dbReference type="InterPro" id="IPR017439">
    <property type="entry name" value="Amidohydrolase"/>
</dbReference>
<proteinExistence type="inferred from homology"/>
<gene>
    <name evidence="4" type="ORF">GIL414_LOCUS43299</name>
</gene>
<dbReference type="PANTHER" id="PTHR11014">
    <property type="entry name" value="PEPTIDASE M20 FAMILY MEMBER"/>
    <property type="match status" value="1"/>
</dbReference>
<evidence type="ECO:0000313" key="4">
    <source>
        <dbReference type="EMBL" id="CAF4707136.1"/>
    </source>
</evidence>
<dbReference type="Gene3D" id="3.30.70.360">
    <property type="match status" value="1"/>
</dbReference>
<sequence>MINDNLFERFPIDAVYGLHNMSEPLGTFSIRSGPLMAASDRWYVTFRGTGGHGGAGPHLATDVTVLQAQFIVALQTIVSRNVSAIDSAVISVGAIQGGSFLSANVMPSEIRIAGTARSFTESVRNLIERRINELANNLATAFDCTAHIEYSRGGIPLVNHNEETQRAINAAEAVVGTANVNKNREPFMGSEDFAFMLLKRPGAFIFMGINDEKVSVKLHSPDYDFNDDAIPLGVAYWISLVQQELKN</sequence>
<dbReference type="FunFam" id="3.30.70.360:FF:000001">
    <property type="entry name" value="N-acetyldiaminopimelate deacetylase"/>
    <property type="match status" value="1"/>
</dbReference>
<evidence type="ECO:0000313" key="5">
    <source>
        <dbReference type="Proteomes" id="UP000681720"/>
    </source>
</evidence>
<dbReference type="InterPro" id="IPR036264">
    <property type="entry name" value="Bact_exopeptidase_dim_dom"/>
</dbReference>
<dbReference type="SUPFAM" id="SSF55031">
    <property type="entry name" value="Bacterial exopeptidase dimerisation domain"/>
    <property type="match status" value="1"/>
</dbReference>
<organism evidence="4 5">
    <name type="scientific">Rotaria magnacalcarata</name>
    <dbReference type="NCBI Taxonomy" id="392030"/>
    <lineage>
        <taxon>Eukaryota</taxon>
        <taxon>Metazoa</taxon>
        <taxon>Spiralia</taxon>
        <taxon>Gnathifera</taxon>
        <taxon>Rotifera</taxon>
        <taxon>Eurotatoria</taxon>
        <taxon>Bdelloidea</taxon>
        <taxon>Philodinida</taxon>
        <taxon>Philodinidae</taxon>
        <taxon>Rotaria</taxon>
    </lineage>
</organism>
<reference evidence="4" key="1">
    <citation type="submission" date="2021-02" db="EMBL/GenBank/DDBJ databases">
        <authorList>
            <person name="Nowell W R."/>
        </authorList>
    </citation>
    <scope>NUCLEOTIDE SEQUENCE</scope>
</reference>
<protein>
    <recommendedName>
        <fullName evidence="3">Peptidase M20 dimerisation domain-containing protein</fullName>
    </recommendedName>
</protein>
<dbReference type="NCBIfam" id="TIGR01891">
    <property type="entry name" value="amidohydrolases"/>
    <property type="match status" value="1"/>
</dbReference>
<dbReference type="Proteomes" id="UP000681720">
    <property type="component" value="Unassembled WGS sequence"/>
</dbReference>
<comment type="similarity">
    <text evidence="1">Belongs to the peptidase M20 family.</text>
</comment>
<dbReference type="Gene3D" id="3.40.630.10">
    <property type="entry name" value="Zn peptidases"/>
    <property type="match status" value="1"/>
</dbReference>
<keyword evidence="2" id="KW-0378">Hydrolase</keyword>
<dbReference type="PANTHER" id="PTHR11014:SF63">
    <property type="entry name" value="METALLOPEPTIDASE, PUTATIVE (AFU_ORTHOLOGUE AFUA_6G09600)-RELATED"/>
    <property type="match status" value="1"/>
</dbReference>
<accession>A0A8S3AR94</accession>
<dbReference type="EMBL" id="CAJOBJ010127645">
    <property type="protein sequence ID" value="CAF4707136.1"/>
    <property type="molecule type" value="Genomic_DNA"/>
</dbReference>
<dbReference type="SUPFAM" id="SSF53187">
    <property type="entry name" value="Zn-dependent exopeptidases"/>
    <property type="match status" value="1"/>
</dbReference>
<dbReference type="InterPro" id="IPR011650">
    <property type="entry name" value="Peptidase_M20_dimer"/>
</dbReference>
<evidence type="ECO:0000259" key="3">
    <source>
        <dbReference type="Pfam" id="PF07687"/>
    </source>
</evidence>
<dbReference type="GO" id="GO:0016787">
    <property type="term" value="F:hydrolase activity"/>
    <property type="evidence" value="ECO:0007669"/>
    <property type="project" value="UniProtKB-KW"/>
</dbReference>
<name>A0A8S3AR94_9BILA</name>
<dbReference type="AlphaFoldDB" id="A0A8S3AR94"/>